<dbReference type="GO" id="GO:0016787">
    <property type="term" value="F:hydrolase activity"/>
    <property type="evidence" value="ECO:0007669"/>
    <property type="project" value="UniProtKB-KW"/>
</dbReference>
<evidence type="ECO:0008006" key="4">
    <source>
        <dbReference type="Google" id="ProtNLM"/>
    </source>
</evidence>
<proteinExistence type="predicted"/>
<organism evidence="2 3">
    <name type="scientific">Candidatus Kaiserbacteria bacterium RIFCSPHIGHO2_02_FULL_50_50</name>
    <dbReference type="NCBI Taxonomy" id="1798492"/>
    <lineage>
        <taxon>Bacteria</taxon>
        <taxon>Candidatus Kaiseribacteriota</taxon>
    </lineage>
</organism>
<dbReference type="InterPro" id="IPR005754">
    <property type="entry name" value="Sortase"/>
</dbReference>
<accession>A0A1F6DCV5</accession>
<evidence type="ECO:0000313" key="2">
    <source>
        <dbReference type="EMBL" id="OGG59170.1"/>
    </source>
</evidence>
<keyword evidence="1" id="KW-0378">Hydrolase</keyword>
<dbReference type="Gene3D" id="2.40.260.10">
    <property type="entry name" value="Sortase"/>
    <property type="match status" value="1"/>
</dbReference>
<reference evidence="2 3" key="1">
    <citation type="journal article" date="2016" name="Nat. Commun.">
        <title>Thousands of microbial genomes shed light on interconnected biogeochemical processes in an aquifer system.</title>
        <authorList>
            <person name="Anantharaman K."/>
            <person name="Brown C.T."/>
            <person name="Hug L.A."/>
            <person name="Sharon I."/>
            <person name="Castelle C.J."/>
            <person name="Probst A.J."/>
            <person name="Thomas B.C."/>
            <person name="Singh A."/>
            <person name="Wilkins M.J."/>
            <person name="Karaoz U."/>
            <person name="Brodie E.L."/>
            <person name="Williams K.H."/>
            <person name="Hubbard S.S."/>
            <person name="Banfield J.F."/>
        </authorList>
    </citation>
    <scope>NUCLEOTIDE SEQUENCE [LARGE SCALE GENOMIC DNA]</scope>
</reference>
<dbReference type="InterPro" id="IPR023365">
    <property type="entry name" value="Sortase_dom-sf"/>
</dbReference>
<dbReference type="CDD" id="cd05829">
    <property type="entry name" value="Sortase_F"/>
    <property type="match status" value="1"/>
</dbReference>
<protein>
    <recommendedName>
        <fullName evidence="4">Peptidase C60 sortase A and B</fullName>
    </recommendedName>
</protein>
<dbReference type="Proteomes" id="UP000178794">
    <property type="component" value="Unassembled WGS sequence"/>
</dbReference>
<evidence type="ECO:0000256" key="1">
    <source>
        <dbReference type="ARBA" id="ARBA00022801"/>
    </source>
</evidence>
<dbReference type="SUPFAM" id="SSF63817">
    <property type="entry name" value="Sortase"/>
    <property type="match status" value="1"/>
</dbReference>
<dbReference type="Pfam" id="PF04203">
    <property type="entry name" value="Sortase"/>
    <property type="match status" value="1"/>
</dbReference>
<dbReference type="InterPro" id="IPR042001">
    <property type="entry name" value="Sortase_F"/>
</dbReference>
<evidence type="ECO:0000313" key="3">
    <source>
        <dbReference type="Proteomes" id="UP000178794"/>
    </source>
</evidence>
<sequence>MDVPEGPDEVAWFRFGPRPGEVGSAVIAGHFGWKNDIPAVFDYLHRLREGDKVVVIDEEGTTATFVVRAVHVYGKDESAFDVFYSSDGKAHLNLVTCTGDWNVAKKTRPERLVVFTDLE</sequence>
<dbReference type="EMBL" id="MFLF01000020">
    <property type="protein sequence ID" value="OGG59170.1"/>
    <property type="molecule type" value="Genomic_DNA"/>
</dbReference>
<gene>
    <name evidence="2" type="ORF">A3C89_02070</name>
</gene>
<name>A0A1F6DCV5_9BACT</name>
<comment type="caution">
    <text evidence="2">The sequence shown here is derived from an EMBL/GenBank/DDBJ whole genome shotgun (WGS) entry which is preliminary data.</text>
</comment>
<dbReference type="AlphaFoldDB" id="A0A1F6DCV5"/>